<evidence type="ECO:0000313" key="2">
    <source>
        <dbReference type="EMBL" id="RDB36402.1"/>
    </source>
</evidence>
<feature type="domain" description="SCP2" evidence="1">
    <location>
        <begin position="96"/>
        <end position="154"/>
    </location>
</feature>
<accession>A0A369KS28</accession>
<protein>
    <recommendedName>
        <fullName evidence="1">SCP2 domain-containing protein</fullName>
    </recommendedName>
</protein>
<dbReference type="Pfam" id="PF02036">
    <property type="entry name" value="SCP2"/>
    <property type="match status" value="1"/>
</dbReference>
<organism evidence="2 3">
    <name type="scientific">Spirobacillus cienkowskii</name>
    <dbReference type="NCBI Taxonomy" id="495820"/>
    <lineage>
        <taxon>Bacteria</taxon>
        <taxon>Pseudomonadati</taxon>
        <taxon>Bdellovibrionota</taxon>
        <taxon>Oligoflexia</taxon>
        <taxon>Silvanigrellales</taxon>
        <taxon>Spirobacillus</taxon>
    </lineage>
</organism>
<dbReference type="AlphaFoldDB" id="A0A369KS28"/>
<gene>
    <name evidence="2" type="ORF">DCC88_05220</name>
</gene>
<sequence>MELVQEIQISSCHAYEDHSLWAIANSFRNLVCQELRKLNFYDRRTLKGDYLFKIDGEPRFIVMVDDSDCWSVCVSKKSDGSFCFSLDADCHWNISQVQLLNVIEGSSRATILTDSKTLYKLLTGTLKGHVAFVAEKVMINGDLAAFLKMVSLLKQSGVRPKHGKSIAVEK</sequence>
<comment type="caution">
    <text evidence="2">The sequence shown here is derived from an EMBL/GenBank/DDBJ whole genome shotgun (WGS) entry which is preliminary data.</text>
</comment>
<dbReference type="InterPro" id="IPR036527">
    <property type="entry name" value="SCP2_sterol-bd_dom_sf"/>
</dbReference>
<keyword evidence="3" id="KW-1185">Reference proteome</keyword>
<dbReference type="InterPro" id="IPR003033">
    <property type="entry name" value="SCP2_sterol-bd_dom"/>
</dbReference>
<dbReference type="Gene3D" id="3.30.1050.10">
    <property type="entry name" value="SCP2 sterol-binding domain"/>
    <property type="match status" value="1"/>
</dbReference>
<dbReference type="EMBL" id="QOVW01000061">
    <property type="protein sequence ID" value="RDB36402.1"/>
    <property type="molecule type" value="Genomic_DNA"/>
</dbReference>
<evidence type="ECO:0000313" key="3">
    <source>
        <dbReference type="Proteomes" id="UP000253934"/>
    </source>
</evidence>
<name>A0A369KS28_9BACT</name>
<dbReference type="SUPFAM" id="SSF55718">
    <property type="entry name" value="SCP-like"/>
    <property type="match status" value="1"/>
</dbReference>
<proteinExistence type="predicted"/>
<reference evidence="2" key="1">
    <citation type="submission" date="2018-04" db="EMBL/GenBank/DDBJ databases">
        <title>Draft genome sequence of the Candidatus Spirobacillus cienkowskii, a pathogen of freshwater Daphnia species, reconstructed from hemolymph metagenomic reads.</title>
        <authorList>
            <person name="Bresciani L."/>
            <person name="Lemos L.N."/>
            <person name="Wale N."/>
            <person name="Lin J.Y."/>
            <person name="Fernandes G.R."/>
            <person name="Duffy M.A."/>
            <person name="Rodrigues J.M."/>
        </authorList>
    </citation>
    <scope>NUCLEOTIDE SEQUENCE [LARGE SCALE GENOMIC DNA]</scope>
    <source>
        <strain evidence="2">Binning01</strain>
    </source>
</reference>
<evidence type="ECO:0000259" key="1">
    <source>
        <dbReference type="Pfam" id="PF02036"/>
    </source>
</evidence>
<dbReference type="Proteomes" id="UP000253934">
    <property type="component" value="Unassembled WGS sequence"/>
</dbReference>